<dbReference type="EMBL" id="JARESE010000063">
    <property type="protein sequence ID" value="MDE8653729.1"/>
    <property type="molecule type" value="Genomic_DNA"/>
</dbReference>
<dbReference type="Pfam" id="PF01420">
    <property type="entry name" value="Methylase_S"/>
    <property type="match status" value="2"/>
</dbReference>
<name>A0ABT5WV47_9SPHN</name>
<dbReference type="CDD" id="cd17257">
    <property type="entry name" value="RMtype1_S_EcoBI-TRD1-CR1_like"/>
    <property type="match status" value="1"/>
</dbReference>
<dbReference type="InterPro" id="IPR044946">
    <property type="entry name" value="Restrct_endonuc_typeI_TRD_sf"/>
</dbReference>
<gene>
    <name evidence="5" type="ORF">PYV00_18705</name>
</gene>
<dbReference type="Proteomes" id="UP001216253">
    <property type="component" value="Unassembled WGS sequence"/>
</dbReference>
<dbReference type="EC" id="3.1.21.-" evidence="5"/>
<feature type="domain" description="Type I restriction modification DNA specificity" evidence="4">
    <location>
        <begin position="192"/>
        <end position="365"/>
    </location>
</feature>
<evidence type="ECO:0000256" key="3">
    <source>
        <dbReference type="ARBA" id="ARBA00023125"/>
    </source>
</evidence>
<evidence type="ECO:0000313" key="5">
    <source>
        <dbReference type="EMBL" id="MDE8653729.1"/>
    </source>
</evidence>
<evidence type="ECO:0000256" key="1">
    <source>
        <dbReference type="ARBA" id="ARBA00010923"/>
    </source>
</evidence>
<sequence>MKAGWRKRKLSEVLEVQNGYAFNSRQFVTGGGMPLVRIRDLRGGWSTETNFDGDFDERYRVRAGDFLIGMDGEFGCFEWRGPDALLNQRVCKLTNFAADVDARFLFYGINSHLKAIEDATTYTTVKHLSSKQIHAIEFLFPPLEEQRRIVAVLDEAFAAIATATANAEKNLANARELFSASLANVLDGQRKGWLLTSLRSLGKTLTGNTPKTSVAANFGDHIPFIKPGDFRPNGSLDYGNEALSVQGASASRLIPADAALMVCIGATIGKSGFTETEVTANQQVNAFIPRAGLSGKFAFYQFLTARFQRAVLSGSGQATLPIINKSKWSDLEIYVPDDTREQQAVVDLLDATMLECEALEATIRKKMIALDALKQSLLHRAFTGELTAAMPETIAA</sequence>
<dbReference type="PANTHER" id="PTHR30408">
    <property type="entry name" value="TYPE-1 RESTRICTION ENZYME ECOKI SPECIFICITY PROTEIN"/>
    <property type="match status" value="1"/>
</dbReference>
<keyword evidence="5" id="KW-0540">Nuclease</keyword>
<dbReference type="GO" id="GO:0016787">
    <property type="term" value="F:hydrolase activity"/>
    <property type="evidence" value="ECO:0007669"/>
    <property type="project" value="UniProtKB-KW"/>
</dbReference>
<keyword evidence="5" id="KW-0255">Endonuclease</keyword>
<comment type="caution">
    <text evidence="5">The sequence shown here is derived from an EMBL/GenBank/DDBJ whole genome shotgun (WGS) entry which is preliminary data.</text>
</comment>
<dbReference type="PANTHER" id="PTHR30408:SF12">
    <property type="entry name" value="TYPE I RESTRICTION ENZYME MJAVIII SPECIFICITY SUBUNIT"/>
    <property type="match status" value="1"/>
</dbReference>
<keyword evidence="5" id="KW-0378">Hydrolase</keyword>
<reference evidence="5 6" key="1">
    <citation type="submission" date="2023-03" db="EMBL/GenBank/DDBJ databases">
        <title>NovoSphingobium album sp. nov. isolated from polycyclic aromatic hydrocarbons- and heavy-metal polluted soil.</title>
        <authorList>
            <person name="Liu Z."/>
            <person name="Wang K."/>
        </authorList>
    </citation>
    <scope>NUCLEOTIDE SEQUENCE [LARGE SCALE GENOMIC DNA]</scope>
    <source>
        <strain evidence="5 6">H3SJ31-1</strain>
    </source>
</reference>
<dbReference type="SUPFAM" id="SSF116734">
    <property type="entry name" value="DNA methylase specificity domain"/>
    <property type="match status" value="2"/>
</dbReference>
<dbReference type="CDD" id="cd17293">
    <property type="entry name" value="RMtype1_S_Ppo21ORF8840P_TRD1-CR1_like"/>
    <property type="match status" value="1"/>
</dbReference>
<proteinExistence type="inferred from homology"/>
<evidence type="ECO:0000313" key="6">
    <source>
        <dbReference type="Proteomes" id="UP001216253"/>
    </source>
</evidence>
<evidence type="ECO:0000259" key="4">
    <source>
        <dbReference type="Pfam" id="PF01420"/>
    </source>
</evidence>
<comment type="similarity">
    <text evidence="1">Belongs to the type-I restriction system S methylase family.</text>
</comment>
<accession>A0ABT5WV47</accession>
<dbReference type="GO" id="GO:0004519">
    <property type="term" value="F:endonuclease activity"/>
    <property type="evidence" value="ECO:0007669"/>
    <property type="project" value="UniProtKB-KW"/>
</dbReference>
<organism evidence="5 6">
    <name type="scientific">Novosphingobium album</name>
    <name type="common">ex Liu et al. 2023</name>
    <dbReference type="NCBI Taxonomy" id="3031130"/>
    <lineage>
        <taxon>Bacteria</taxon>
        <taxon>Pseudomonadati</taxon>
        <taxon>Pseudomonadota</taxon>
        <taxon>Alphaproteobacteria</taxon>
        <taxon>Sphingomonadales</taxon>
        <taxon>Sphingomonadaceae</taxon>
        <taxon>Novosphingobium</taxon>
    </lineage>
</organism>
<dbReference type="InterPro" id="IPR000055">
    <property type="entry name" value="Restrct_endonuc_typeI_TRD"/>
</dbReference>
<dbReference type="Gene3D" id="3.90.220.20">
    <property type="entry name" value="DNA methylase specificity domains"/>
    <property type="match status" value="2"/>
</dbReference>
<keyword evidence="6" id="KW-1185">Reference proteome</keyword>
<dbReference type="InterPro" id="IPR052021">
    <property type="entry name" value="Type-I_RS_S_subunit"/>
</dbReference>
<evidence type="ECO:0000256" key="2">
    <source>
        <dbReference type="ARBA" id="ARBA00022747"/>
    </source>
</evidence>
<keyword evidence="2" id="KW-0680">Restriction system</keyword>
<protein>
    <submittedName>
        <fullName evidence="5">Restriction endonuclease subunit S</fullName>
        <ecNumber evidence="5">3.1.21.-</ecNumber>
    </submittedName>
</protein>
<keyword evidence="3" id="KW-0238">DNA-binding</keyword>
<feature type="domain" description="Type I restriction modification DNA specificity" evidence="4">
    <location>
        <begin position="4"/>
        <end position="161"/>
    </location>
</feature>
<dbReference type="RefSeq" id="WP_275229824.1">
    <property type="nucleotide sequence ID" value="NZ_JARESE010000063.1"/>
</dbReference>